<accession>A0ABQ1J7C6</accession>
<evidence type="ECO:0000313" key="1">
    <source>
        <dbReference type="EMBL" id="GGB60482.1"/>
    </source>
</evidence>
<dbReference type="PANTHER" id="PTHR23416:SF78">
    <property type="entry name" value="LIPOPOLYSACCHARIDE BIOSYNTHESIS O-ACETYL TRANSFERASE WBBJ-RELATED"/>
    <property type="match status" value="1"/>
</dbReference>
<reference evidence="2" key="1">
    <citation type="journal article" date="2019" name="Int. J. Syst. Evol. Microbiol.">
        <title>The Global Catalogue of Microorganisms (GCM) 10K type strain sequencing project: providing services to taxonomists for standard genome sequencing and annotation.</title>
        <authorList>
            <consortium name="The Broad Institute Genomics Platform"/>
            <consortium name="The Broad Institute Genome Sequencing Center for Infectious Disease"/>
            <person name="Wu L."/>
            <person name="Ma J."/>
        </authorList>
    </citation>
    <scope>NUCLEOTIDE SEQUENCE [LARGE SCALE GENOMIC DNA]</scope>
    <source>
        <strain evidence="2">CGMCC 1.15339</strain>
    </source>
</reference>
<keyword evidence="2" id="KW-1185">Reference proteome</keyword>
<gene>
    <name evidence="1" type="ORF">GCM10011607_21470</name>
</gene>
<evidence type="ECO:0008006" key="3">
    <source>
        <dbReference type="Google" id="ProtNLM"/>
    </source>
</evidence>
<protein>
    <recommendedName>
        <fullName evidence="3">Acyltransferase</fullName>
    </recommendedName>
</protein>
<dbReference type="CDD" id="cd04647">
    <property type="entry name" value="LbH_MAT_like"/>
    <property type="match status" value="1"/>
</dbReference>
<sequence>MILNSIFFPLKQMIMLCLNTKVTVSGQLKILGGIPYFKIPKNGEVIFGDNVVLNSDFKKSNTALTFRCKFITGYNGKIIVGKNTMFNGVCVVSYDEVIIGDNCQIASSTMIADTNFHPVEPFQRELQVSGKPFSLESVKHEKIFIGNNVWIGWNCTILKGVEIGENSIVAAGSVVTSGKYPSNCIIAGNPSKVVKLI</sequence>
<proteinExistence type="predicted"/>
<dbReference type="InterPro" id="IPR051159">
    <property type="entry name" value="Hexapeptide_acetyltransf"/>
</dbReference>
<dbReference type="InterPro" id="IPR001451">
    <property type="entry name" value="Hexapep"/>
</dbReference>
<dbReference type="Gene3D" id="2.160.10.10">
    <property type="entry name" value="Hexapeptide repeat proteins"/>
    <property type="match status" value="1"/>
</dbReference>
<dbReference type="PANTHER" id="PTHR23416">
    <property type="entry name" value="SIALIC ACID SYNTHASE-RELATED"/>
    <property type="match status" value="1"/>
</dbReference>
<dbReference type="SUPFAM" id="SSF51161">
    <property type="entry name" value="Trimeric LpxA-like enzymes"/>
    <property type="match status" value="1"/>
</dbReference>
<name>A0ABQ1J7C6_9GAMM</name>
<dbReference type="RefSeq" id="WP_229706670.1">
    <property type="nucleotide sequence ID" value="NZ_BMII01000016.1"/>
</dbReference>
<dbReference type="InterPro" id="IPR011004">
    <property type="entry name" value="Trimer_LpxA-like_sf"/>
</dbReference>
<dbReference type="Proteomes" id="UP000617555">
    <property type="component" value="Unassembled WGS sequence"/>
</dbReference>
<evidence type="ECO:0000313" key="2">
    <source>
        <dbReference type="Proteomes" id="UP000617555"/>
    </source>
</evidence>
<dbReference type="EMBL" id="BMII01000016">
    <property type="protein sequence ID" value="GGB60482.1"/>
    <property type="molecule type" value="Genomic_DNA"/>
</dbReference>
<organism evidence="1 2">
    <name type="scientific">Shewanella inventionis</name>
    <dbReference type="NCBI Taxonomy" id="1738770"/>
    <lineage>
        <taxon>Bacteria</taxon>
        <taxon>Pseudomonadati</taxon>
        <taxon>Pseudomonadota</taxon>
        <taxon>Gammaproteobacteria</taxon>
        <taxon>Alteromonadales</taxon>
        <taxon>Shewanellaceae</taxon>
        <taxon>Shewanella</taxon>
    </lineage>
</organism>
<comment type="caution">
    <text evidence="1">The sequence shown here is derived from an EMBL/GenBank/DDBJ whole genome shotgun (WGS) entry which is preliminary data.</text>
</comment>
<dbReference type="Pfam" id="PF00132">
    <property type="entry name" value="Hexapep"/>
    <property type="match status" value="1"/>
</dbReference>